<sequence>MGDYLQAPDKSSSQQGGGKSPKWRIGLFSRTRSLNAPKRGTDNFDDDGGTDDAAAQQQPPLRRSGSVRWAGVGTRVRPSRCRPSAGNPPPTSPDGAVAGESGNDDIDWRAVATNDVGEESNPPGIIRLVSSLNSDGTGSGAPSSSLGERQATAATLGLSARTGASSWRSGRRRRSSRRQHSGAGGGDAKEEKLGTYSGVFLPCLAQIVGVIFFLRLPTITGQAGTYNATAIVLCCVFSTLLTSLSLSAIASNGTILSGGPYYIISRTLGVEIGGALGLLFYLGTTLGASMHVMGAVETLVHRKKHAYQNNASGNLQLLLDSCPNQVYSLIIMFVIARIVSVGSKHVTNAANFFLATVGLSILSIIVGTTLFAFGIYEGSLSDEDRAFNDNLHPNYRADPKTGVTPAFWGLVAIFYPATTGILAGTNRSAKLKTPNRSIPIGTISAIGVTTVLYLAQVWMIGSVVSNDVLIYNKLVLTTVAFPSRILAKMGMVTSCIGAALQCMAGAPQLLGAIAADDVIPFLKFLTKKKRDRPKVKASVEDSVITSNGFLAFSTSESNLGGSSTVDGANSLAESETSADIEDQNSKRAVWFSWGIASIGTLLGNIDHITPILTMFYLMMYGGINLCCFLLAWVDSPGFRPQFRFFSKKTALLGFVWCLVLSFLISWLMALLALLLLYAIFKYINISSQQQGPWNVPKAKVDSKTGTNWGDVYDSIRYKLTTAILAKVTGSENFHAKNWRPQLLTFVDTDEKGVPLSSEVLALASQFQGGRGLNIVVSIKQGSYLRQGTYEFAQHCNETLKESMGKERLQSRFNEAAWAAGTHAGLGPVSPNTILLSWMENWRRRLAPMSMDEMSDHTDDVYSCNVEEFVDTLKGFCNMRRAVCVLKGRKFPRYGDVMPPDSTIDIYWLVDDGGLCLLLSYIISRNSIWRRNASLRVYAVSTTSEDGDRENLKQLVVEFFQQIRINASVFVVSLHETDIADDFRARSCDVCPMGVPDMTIGEKFRSLKDDAMSTASSASGQSGQPAFLSLGINGACIPTPYSPPRLSKKFAQPLPVNENEVYVEETRRFLLPDTAKKFNELIRENSVDASLVVTHLPLPHKASSANEFMAYVDTMFENVDNMLLMQGTGVEYMTTVA</sequence>
<protein>
    <recommendedName>
        <fullName evidence="13">Amino acid permease/ SLC12A domain-containing protein</fullName>
    </recommendedName>
</protein>
<organism evidence="11 12">
    <name type="scientific">Thalassiosira oceanica</name>
    <name type="common">Marine diatom</name>
    <dbReference type="NCBI Taxonomy" id="159749"/>
    <lineage>
        <taxon>Eukaryota</taxon>
        <taxon>Sar</taxon>
        <taxon>Stramenopiles</taxon>
        <taxon>Ochrophyta</taxon>
        <taxon>Bacillariophyta</taxon>
        <taxon>Coscinodiscophyceae</taxon>
        <taxon>Thalassiosirophycidae</taxon>
        <taxon>Thalassiosirales</taxon>
        <taxon>Thalassiosiraceae</taxon>
        <taxon>Thalassiosira</taxon>
    </lineage>
</organism>
<evidence type="ECO:0000259" key="9">
    <source>
        <dbReference type="Pfam" id="PF00324"/>
    </source>
</evidence>
<dbReference type="GO" id="GO:0016020">
    <property type="term" value="C:membrane"/>
    <property type="evidence" value="ECO:0007669"/>
    <property type="project" value="UniProtKB-SubCell"/>
</dbReference>
<feature type="transmembrane region" description="Helical" evidence="8">
    <location>
        <begin position="437"/>
        <end position="456"/>
    </location>
</feature>
<feature type="compositionally biased region" description="Polar residues" evidence="7">
    <location>
        <begin position="130"/>
        <end position="147"/>
    </location>
</feature>
<name>K0SER3_THAOC</name>
<evidence type="ECO:0000256" key="2">
    <source>
        <dbReference type="ARBA" id="ARBA00010593"/>
    </source>
</evidence>
<feature type="transmembrane region" description="Helical" evidence="8">
    <location>
        <begin position="324"/>
        <end position="340"/>
    </location>
</feature>
<dbReference type="EMBL" id="AGNL01017972">
    <property type="protein sequence ID" value="EJK63835.1"/>
    <property type="molecule type" value="Genomic_DNA"/>
</dbReference>
<feature type="domain" description="SLC12A transporter C-terminal" evidence="10">
    <location>
        <begin position="900"/>
        <end position="1133"/>
    </location>
</feature>
<dbReference type="PANTHER" id="PTHR11827">
    <property type="entry name" value="SOLUTE CARRIER FAMILY 12, CATION COTRANSPORTERS"/>
    <property type="match status" value="1"/>
</dbReference>
<evidence type="ECO:0000313" key="11">
    <source>
        <dbReference type="EMBL" id="EJK63835.1"/>
    </source>
</evidence>
<feature type="transmembrane region" description="Helical" evidence="8">
    <location>
        <begin position="611"/>
        <end position="633"/>
    </location>
</feature>
<evidence type="ECO:0000256" key="7">
    <source>
        <dbReference type="SAM" id="MobiDB-lite"/>
    </source>
</evidence>
<feature type="transmembrane region" description="Helical" evidence="8">
    <location>
        <begin position="228"/>
        <end position="249"/>
    </location>
</feature>
<dbReference type="FunFam" id="1.20.1740.10:FF:000013">
    <property type="entry name" value="Solute carrier family 12 member"/>
    <property type="match status" value="1"/>
</dbReference>
<evidence type="ECO:0000313" key="12">
    <source>
        <dbReference type="Proteomes" id="UP000266841"/>
    </source>
</evidence>
<keyword evidence="12" id="KW-1185">Reference proteome</keyword>
<dbReference type="Pfam" id="PF03522">
    <property type="entry name" value="SLC12"/>
    <property type="match status" value="1"/>
</dbReference>
<dbReference type="GO" id="GO:0015377">
    <property type="term" value="F:chloride:monoatomic cation symporter activity"/>
    <property type="evidence" value="ECO:0007669"/>
    <property type="project" value="InterPro"/>
</dbReference>
<evidence type="ECO:0000256" key="4">
    <source>
        <dbReference type="ARBA" id="ARBA00022692"/>
    </source>
</evidence>
<evidence type="ECO:0000259" key="10">
    <source>
        <dbReference type="Pfam" id="PF03522"/>
    </source>
</evidence>
<dbReference type="Pfam" id="PF00324">
    <property type="entry name" value="AA_permease"/>
    <property type="match status" value="2"/>
</dbReference>
<keyword evidence="6 8" id="KW-0472">Membrane</keyword>
<feature type="compositionally biased region" description="Low complexity" evidence="7">
    <location>
        <begin position="159"/>
        <end position="168"/>
    </location>
</feature>
<reference evidence="11 12" key="1">
    <citation type="journal article" date="2012" name="Genome Biol.">
        <title>Genome and low-iron response of an oceanic diatom adapted to chronic iron limitation.</title>
        <authorList>
            <person name="Lommer M."/>
            <person name="Specht M."/>
            <person name="Roy A.S."/>
            <person name="Kraemer L."/>
            <person name="Andreson R."/>
            <person name="Gutowska M.A."/>
            <person name="Wolf J."/>
            <person name="Bergner S.V."/>
            <person name="Schilhabel M.B."/>
            <person name="Klostermeier U.C."/>
            <person name="Beiko R.G."/>
            <person name="Rosenstiel P."/>
            <person name="Hippler M."/>
            <person name="Laroche J."/>
        </authorList>
    </citation>
    <scope>NUCLEOTIDE SEQUENCE [LARGE SCALE GENOMIC DNA]</scope>
    <source>
        <strain evidence="11 12">CCMP1005</strain>
    </source>
</reference>
<feature type="domain" description="Amino acid permease/ SLC12A" evidence="9">
    <location>
        <begin position="198"/>
        <end position="535"/>
    </location>
</feature>
<dbReference type="PANTHER" id="PTHR11827:SF72">
    <property type="entry name" value="GH08340P"/>
    <property type="match status" value="1"/>
</dbReference>
<dbReference type="AlphaFoldDB" id="K0SER3"/>
<evidence type="ECO:0008006" key="13">
    <source>
        <dbReference type="Google" id="ProtNLM"/>
    </source>
</evidence>
<keyword evidence="5 8" id="KW-1133">Transmembrane helix</keyword>
<dbReference type="OrthoDB" id="2020542at2759"/>
<keyword evidence="3" id="KW-0813">Transport</keyword>
<feature type="transmembrane region" description="Helical" evidence="8">
    <location>
        <begin position="654"/>
        <end position="680"/>
    </location>
</feature>
<feature type="transmembrane region" description="Helical" evidence="8">
    <location>
        <begin position="199"/>
        <end position="216"/>
    </location>
</feature>
<feature type="transmembrane region" description="Helical" evidence="8">
    <location>
        <begin position="352"/>
        <end position="376"/>
    </location>
</feature>
<evidence type="ECO:0000256" key="5">
    <source>
        <dbReference type="ARBA" id="ARBA00022989"/>
    </source>
</evidence>
<gene>
    <name evidence="11" type="ORF">THAOC_15487</name>
</gene>
<feature type="compositionally biased region" description="Basic residues" evidence="7">
    <location>
        <begin position="169"/>
        <end position="180"/>
    </location>
</feature>
<comment type="subcellular location">
    <subcellularLocation>
        <location evidence="1">Membrane</location>
        <topology evidence="1">Multi-pass membrane protein</topology>
    </subcellularLocation>
</comment>
<proteinExistence type="inferred from homology"/>
<dbReference type="Gene3D" id="1.20.1740.10">
    <property type="entry name" value="Amino acid/polyamine transporter I"/>
    <property type="match status" value="2"/>
</dbReference>
<feature type="region of interest" description="Disordered" evidence="7">
    <location>
        <begin position="1"/>
        <end position="189"/>
    </location>
</feature>
<evidence type="ECO:0000256" key="6">
    <source>
        <dbReference type="ARBA" id="ARBA00023136"/>
    </source>
</evidence>
<feature type="transmembrane region" description="Helical" evidence="8">
    <location>
        <begin position="261"/>
        <end position="283"/>
    </location>
</feature>
<evidence type="ECO:0000256" key="3">
    <source>
        <dbReference type="ARBA" id="ARBA00022448"/>
    </source>
</evidence>
<accession>K0SER3</accession>
<dbReference type="Proteomes" id="UP000266841">
    <property type="component" value="Unassembled WGS sequence"/>
</dbReference>
<dbReference type="OMA" id="GDICARK"/>
<feature type="domain" description="Amino acid permease/ SLC12A" evidence="9">
    <location>
        <begin position="587"/>
        <end position="689"/>
    </location>
</feature>
<evidence type="ECO:0000256" key="8">
    <source>
        <dbReference type="SAM" id="Phobius"/>
    </source>
</evidence>
<dbReference type="eggNOG" id="KOG2082">
    <property type="taxonomic scope" value="Eukaryota"/>
</dbReference>
<dbReference type="InterPro" id="IPR004841">
    <property type="entry name" value="AA-permease/SLC12A_dom"/>
</dbReference>
<dbReference type="InterPro" id="IPR018491">
    <property type="entry name" value="SLC12_C"/>
</dbReference>
<keyword evidence="4 8" id="KW-0812">Transmembrane</keyword>
<feature type="transmembrane region" description="Helical" evidence="8">
    <location>
        <begin position="406"/>
        <end position="425"/>
    </location>
</feature>
<dbReference type="InterPro" id="IPR004842">
    <property type="entry name" value="SLC12A_fam"/>
</dbReference>
<evidence type="ECO:0000256" key="1">
    <source>
        <dbReference type="ARBA" id="ARBA00004141"/>
    </source>
</evidence>
<comment type="caution">
    <text evidence="11">The sequence shown here is derived from an EMBL/GenBank/DDBJ whole genome shotgun (WGS) entry which is preliminary data.</text>
</comment>
<comment type="similarity">
    <text evidence="2">Belongs to the SLC12A transporter family.</text>
</comment>